<keyword evidence="8" id="KW-1185">Reference proteome</keyword>
<keyword evidence="5" id="KW-0472">Membrane</keyword>
<reference evidence="7" key="1">
    <citation type="submission" date="2025-08" db="UniProtKB">
        <authorList>
            <consortium name="Ensembl"/>
        </authorList>
    </citation>
    <scope>IDENTIFICATION</scope>
</reference>
<dbReference type="PROSITE" id="PS50835">
    <property type="entry name" value="IG_LIKE"/>
    <property type="match status" value="1"/>
</dbReference>
<evidence type="ECO:0000313" key="8">
    <source>
        <dbReference type="Proteomes" id="UP000472261"/>
    </source>
</evidence>
<evidence type="ECO:0000256" key="4">
    <source>
        <dbReference type="SAM" id="MobiDB-lite"/>
    </source>
</evidence>
<evidence type="ECO:0000313" key="7">
    <source>
        <dbReference type="Ensembl" id="ENSPCLP00000015478.1"/>
    </source>
</evidence>
<dbReference type="InterPro" id="IPR036179">
    <property type="entry name" value="Ig-like_dom_sf"/>
</dbReference>
<dbReference type="GO" id="GO:0004672">
    <property type="term" value="F:protein kinase activity"/>
    <property type="evidence" value="ECO:0007669"/>
    <property type="project" value="TreeGrafter"/>
</dbReference>
<dbReference type="InterPro" id="IPR013783">
    <property type="entry name" value="Ig-like_fold"/>
</dbReference>
<dbReference type="Pfam" id="PF07679">
    <property type="entry name" value="I-set"/>
    <property type="match status" value="2"/>
</dbReference>
<evidence type="ECO:0000256" key="1">
    <source>
        <dbReference type="ARBA" id="ARBA00004496"/>
    </source>
</evidence>
<keyword evidence="2" id="KW-0963">Cytoplasm</keyword>
<dbReference type="PANTHER" id="PTHR47633">
    <property type="entry name" value="IMMUNOGLOBULIN"/>
    <property type="match status" value="1"/>
</dbReference>
<dbReference type="InterPro" id="IPR003598">
    <property type="entry name" value="Ig_sub2"/>
</dbReference>
<dbReference type="Ensembl" id="ENSPCLT00000020392.1">
    <property type="protein sequence ID" value="ENSPCLP00000015478.1"/>
    <property type="gene ID" value="ENSPCLG00000012636.1"/>
</dbReference>
<dbReference type="Gene3D" id="2.60.40.10">
    <property type="entry name" value="Immunoglobulins"/>
    <property type="match status" value="2"/>
</dbReference>
<keyword evidence="5" id="KW-0812">Transmembrane</keyword>
<evidence type="ECO:0000256" key="2">
    <source>
        <dbReference type="ARBA" id="ARBA00022490"/>
    </source>
</evidence>
<feature type="domain" description="Ig-like" evidence="6">
    <location>
        <begin position="237"/>
        <end position="328"/>
    </location>
</feature>
<comment type="subcellular location">
    <subcellularLocation>
        <location evidence="1">Cytoplasm</location>
    </subcellularLocation>
</comment>
<evidence type="ECO:0000259" key="6">
    <source>
        <dbReference type="PROSITE" id="PS50835"/>
    </source>
</evidence>
<evidence type="ECO:0000256" key="3">
    <source>
        <dbReference type="ARBA" id="ARBA00023319"/>
    </source>
</evidence>
<feature type="region of interest" description="Disordered" evidence="4">
    <location>
        <begin position="1"/>
        <end position="21"/>
    </location>
</feature>
<dbReference type="SMART" id="SM00408">
    <property type="entry name" value="IGc2"/>
    <property type="match status" value="2"/>
</dbReference>
<dbReference type="Proteomes" id="UP000472261">
    <property type="component" value="Unplaced"/>
</dbReference>
<dbReference type="SMART" id="SM00409">
    <property type="entry name" value="IG"/>
    <property type="match status" value="2"/>
</dbReference>
<dbReference type="AlphaFoldDB" id="A0A669QB70"/>
<sequence length="434" mass="48126">MWEDVSAGTEPGADQVSEPEPDLSLAKYLRSTGIREAPNIKGTVQKEQRETITSLEVEEVTFSAVYDYYKNQQELTRPFSPESEIVRVEKVGDKCVLEITNIQKGDEGQYLCHAVNIVGEAKSIAQVEILPEDGRSLALPPPVTHQHVIQFDLEENTSSRSPSPQEILLEVELDENEVKEFEKQVKIITSPEFSPDKKSMVVSLDVLPLALLEQVSGFGSEENEDVKIDFQVTEMPPRFAVPFTDVKVTEGSEAVFECAVTGTPVPVVQWFRGDTCVTPVAGKYVVSQKEGLHSLMVLNVGPSDSGWYRCRAVNRLGEAVCKGSVIVTGSDLQGASAMASSETDVGSEPERPEKCDLLLSKAETSEKWSEVEVECEFKPHAEDSGKLVQLPEMTEQLVYTFRTEVYFRLLPSSLFILVKIFQLTFIYAGIVCFV</sequence>
<proteinExistence type="predicted"/>
<dbReference type="FunFam" id="2.60.40.10:FF:000425">
    <property type="entry name" value="Myosin light chain kinase"/>
    <property type="match status" value="1"/>
</dbReference>
<name>A0A669QB70_PHACC</name>
<dbReference type="OMA" id="EVECEFK"/>
<dbReference type="InterPro" id="IPR013098">
    <property type="entry name" value="Ig_I-set"/>
</dbReference>
<dbReference type="GO" id="GO:0005737">
    <property type="term" value="C:cytoplasm"/>
    <property type="evidence" value="ECO:0007669"/>
    <property type="project" value="UniProtKB-SubCell"/>
</dbReference>
<accession>A0A669QB70</accession>
<dbReference type="InterPro" id="IPR007110">
    <property type="entry name" value="Ig-like_dom"/>
</dbReference>
<keyword evidence="3" id="KW-0393">Immunoglobulin domain</keyword>
<dbReference type="SUPFAM" id="SSF48726">
    <property type="entry name" value="Immunoglobulin"/>
    <property type="match status" value="2"/>
</dbReference>
<protein>
    <recommendedName>
        <fullName evidence="6">Ig-like domain-containing protein</fullName>
    </recommendedName>
</protein>
<dbReference type="InterPro" id="IPR003599">
    <property type="entry name" value="Ig_sub"/>
</dbReference>
<dbReference type="PANTHER" id="PTHR47633:SF14">
    <property type="entry name" value="IG-LIKE DOMAIN-CONTAINING PROTEIN"/>
    <property type="match status" value="1"/>
</dbReference>
<keyword evidence="5" id="KW-1133">Transmembrane helix</keyword>
<evidence type="ECO:0000256" key="5">
    <source>
        <dbReference type="SAM" id="Phobius"/>
    </source>
</evidence>
<feature type="transmembrane region" description="Helical" evidence="5">
    <location>
        <begin position="414"/>
        <end position="433"/>
    </location>
</feature>
<organism evidence="7 8">
    <name type="scientific">Phasianus colchicus</name>
    <name type="common">Common pheasant</name>
    <dbReference type="NCBI Taxonomy" id="9054"/>
    <lineage>
        <taxon>Eukaryota</taxon>
        <taxon>Metazoa</taxon>
        <taxon>Chordata</taxon>
        <taxon>Craniata</taxon>
        <taxon>Vertebrata</taxon>
        <taxon>Euteleostomi</taxon>
        <taxon>Archelosauria</taxon>
        <taxon>Archosauria</taxon>
        <taxon>Dinosauria</taxon>
        <taxon>Saurischia</taxon>
        <taxon>Theropoda</taxon>
        <taxon>Coelurosauria</taxon>
        <taxon>Aves</taxon>
        <taxon>Neognathae</taxon>
        <taxon>Galloanserae</taxon>
        <taxon>Galliformes</taxon>
        <taxon>Phasianidae</taxon>
        <taxon>Phasianinae</taxon>
        <taxon>Phasianus</taxon>
    </lineage>
</organism>
<reference evidence="7" key="2">
    <citation type="submission" date="2025-09" db="UniProtKB">
        <authorList>
            <consortium name="Ensembl"/>
        </authorList>
    </citation>
    <scope>IDENTIFICATION</scope>
</reference>